<name>A0A8H6RNM4_9PEZI</name>
<dbReference type="GO" id="GO:1990593">
    <property type="term" value="F:nascent polypeptide-associated complex binding"/>
    <property type="evidence" value="ECO:0007669"/>
    <property type="project" value="InterPro"/>
</dbReference>
<feature type="transmembrane region" description="Helical" evidence="2">
    <location>
        <begin position="155"/>
        <end position="176"/>
    </location>
</feature>
<evidence type="ECO:0000256" key="2">
    <source>
        <dbReference type="SAM" id="Phobius"/>
    </source>
</evidence>
<gene>
    <name evidence="3" type="ORF">HII31_04360</name>
</gene>
<feature type="region of interest" description="Disordered" evidence="1">
    <location>
        <begin position="1"/>
        <end position="133"/>
    </location>
</feature>
<evidence type="ECO:0000313" key="4">
    <source>
        <dbReference type="Proteomes" id="UP000660729"/>
    </source>
</evidence>
<keyword evidence="2" id="KW-0472">Membrane</keyword>
<accession>A0A8H6RNM4</accession>
<dbReference type="GO" id="GO:0005741">
    <property type="term" value="C:mitochondrial outer membrane"/>
    <property type="evidence" value="ECO:0007669"/>
    <property type="project" value="InterPro"/>
</dbReference>
<dbReference type="EMBL" id="JABCIY010000062">
    <property type="protein sequence ID" value="KAF7194327.1"/>
    <property type="molecule type" value="Genomic_DNA"/>
</dbReference>
<protein>
    <recommendedName>
        <fullName evidence="5">Mitochondrial outer membrane protein OM14 C-terminal domain-containing protein</fullName>
    </recommendedName>
</protein>
<proteinExistence type="predicted"/>
<feature type="compositionally biased region" description="Basic and acidic residues" evidence="1">
    <location>
        <begin position="66"/>
        <end position="133"/>
    </location>
</feature>
<dbReference type="AlphaFoldDB" id="A0A8H6RNM4"/>
<evidence type="ECO:0008006" key="5">
    <source>
        <dbReference type="Google" id="ProtNLM"/>
    </source>
</evidence>
<dbReference type="GO" id="GO:0006626">
    <property type="term" value="P:protein targeting to mitochondrion"/>
    <property type="evidence" value="ECO:0007669"/>
    <property type="project" value="TreeGrafter"/>
</dbReference>
<keyword evidence="2" id="KW-1133">Transmembrane helix</keyword>
<evidence type="ECO:0000256" key="1">
    <source>
        <dbReference type="SAM" id="MobiDB-lite"/>
    </source>
</evidence>
<dbReference type="Proteomes" id="UP000660729">
    <property type="component" value="Unassembled WGS sequence"/>
</dbReference>
<organism evidence="3 4">
    <name type="scientific">Pseudocercospora fuligena</name>
    <dbReference type="NCBI Taxonomy" id="685502"/>
    <lineage>
        <taxon>Eukaryota</taxon>
        <taxon>Fungi</taxon>
        <taxon>Dikarya</taxon>
        <taxon>Ascomycota</taxon>
        <taxon>Pezizomycotina</taxon>
        <taxon>Dothideomycetes</taxon>
        <taxon>Dothideomycetidae</taxon>
        <taxon>Mycosphaerellales</taxon>
        <taxon>Mycosphaerellaceae</taxon>
        <taxon>Pseudocercospora</taxon>
    </lineage>
</organism>
<feature type="transmembrane region" description="Helical" evidence="2">
    <location>
        <begin position="182"/>
        <end position="204"/>
    </location>
</feature>
<feature type="compositionally biased region" description="Polar residues" evidence="1">
    <location>
        <begin position="42"/>
        <end position="62"/>
    </location>
</feature>
<keyword evidence="4" id="KW-1185">Reference proteome</keyword>
<evidence type="ECO:0000313" key="3">
    <source>
        <dbReference type="EMBL" id="KAF7194327.1"/>
    </source>
</evidence>
<sequence>MASYADIAAKGPKQSDEEVFSQKVPDAVPEIMHEDSGVHSLESLNSVNDHVQSLPSTTSYADQQLAEERAEEARREAERKADEATREAHDFMQRAEASAKELGKDFKSESKTFSQKTEKKYEQAKGKAKEEWQQAKKDGKKAEDWAEKNKNNPVVVGNAVVIAALGALLGTGAYRMHKSNTLTWNVVGAWAGAVGLFAVGDYYVSQYFFKKYPPKN</sequence>
<keyword evidence="2" id="KW-0812">Transmembrane</keyword>
<dbReference type="InterPro" id="IPR039454">
    <property type="entry name" value="OM14"/>
</dbReference>
<reference evidence="3" key="1">
    <citation type="submission" date="2020-04" db="EMBL/GenBank/DDBJ databases">
        <title>Draft genome resource of the tomato pathogen Pseudocercospora fuligena.</title>
        <authorList>
            <person name="Zaccaron A."/>
        </authorList>
    </citation>
    <scope>NUCLEOTIDE SEQUENCE</scope>
    <source>
        <strain evidence="3">PF001</strain>
    </source>
</reference>
<dbReference type="PANTHER" id="PTHR38402">
    <property type="entry name" value="MITOCHONDRIAL OUTER MEMBRANE PROTEIN OM14"/>
    <property type="match status" value="1"/>
</dbReference>
<dbReference type="OrthoDB" id="5422928at2759"/>
<comment type="caution">
    <text evidence="3">The sequence shown here is derived from an EMBL/GenBank/DDBJ whole genome shotgun (WGS) entry which is preliminary data.</text>
</comment>
<dbReference type="PANTHER" id="PTHR38402:SF1">
    <property type="entry name" value="MITOCHONDRIAL OUTER MEMBRANE PROTEIN OM14"/>
    <property type="match status" value="1"/>
</dbReference>